<dbReference type="AlphaFoldDB" id="A0A9X2ENB0"/>
<organism evidence="2 3">
    <name type="scientific">Microbulbifer okhotskensis</name>
    <dbReference type="NCBI Taxonomy" id="2926617"/>
    <lineage>
        <taxon>Bacteria</taxon>
        <taxon>Pseudomonadati</taxon>
        <taxon>Pseudomonadota</taxon>
        <taxon>Gammaproteobacteria</taxon>
        <taxon>Cellvibrionales</taxon>
        <taxon>Microbulbiferaceae</taxon>
        <taxon>Microbulbifer</taxon>
    </lineage>
</organism>
<dbReference type="InterPro" id="IPR037523">
    <property type="entry name" value="VOC_core"/>
</dbReference>
<dbReference type="Pfam" id="PF00903">
    <property type="entry name" value="Glyoxalase"/>
    <property type="match status" value="1"/>
</dbReference>
<sequence>MIFFKGEEKPGRTPIIVFSTGDSDIHRMVEHLAARNVEIIAPVQHAPDGGLTAEFVDPDGHILSLYQPPN</sequence>
<evidence type="ECO:0000313" key="3">
    <source>
        <dbReference type="Proteomes" id="UP001139028"/>
    </source>
</evidence>
<proteinExistence type="predicted"/>
<dbReference type="InterPro" id="IPR029068">
    <property type="entry name" value="Glyas_Bleomycin-R_OHBP_Dase"/>
</dbReference>
<comment type="caution">
    <text evidence="2">The sequence shown here is derived from an EMBL/GenBank/DDBJ whole genome shotgun (WGS) entry which is preliminary data.</text>
</comment>
<keyword evidence="3" id="KW-1185">Reference proteome</keyword>
<evidence type="ECO:0000259" key="1">
    <source>
        <dbReference type="PROSITE" id="PS51819"/>
    </source>
</evidence>
<dbReference type="SUPFAM" id="SSF54593">
    <property type="entry name" value="Glyoxalase/Bleomycin resistance protein/Dihydroxybiphenyl dioxygenase"/>
    <property type="match status" value="1"/>
</dbReference>
<evidence type="ECO:0000313" key="2">
    <source>
        <dbReference type="EMBL" id="MCO1334295.1"/>
    </source>
</evidence>
<name>A0A9X2ENB0_9GAMM</name>
<dbReference type="EMBL" id="JALBWM010000024">
    <property type="protein sequence ID" value="MCO1334295.1"/>
    <property type="molecule type" value="Genomic_DNA"/>
</dbReference>
<protein>
    <recommendedName>
        <fullName evidence="1">VOC domain-containing protein</fullName>
    </recommendedName>
</protein>
<dbReference type="Gene3D" id="3.10.180.10">
    <property type="entry name" value="2,3-Dihydroxybiphenyl 1,2-Dioxygenase, domain 1"/>
    <property type="match status" value="1"/>
</dbReference>
<feature type="domain" description="VOC" evidence="1">
    <location>
        <begin position="1"/>
        <end position="68"/>
    </location>
</feature>
<gene>
    <name evidence="2" type="ORF">MO867_08050</name>
</gene>
<dbReference type="InterPro" id="IPR004360">
    <property type="entry name" value="Glyas_Fos-R_dOase_dom"/>
</dbReference>
<dbReference type="Proteomes" id="UP001139028">
    <property type="component" value="Unassembled WGS sequence"/>
</dbReference>
<reference evidence="2" key="1">
    <citation type="journal article" date="2022" name="Arch. Microbiol.">
        <title>Microbulbifer okhotskensis sp. nov., isolated from a deep bottom sediment of the Okhotsk Sea.</title>
        <authorList>
            <person name="Romanenko L."/>
            <person name="Kurilenko V."/>
            <person name="Otstavnykh N."/>
            <person name="Velansky P."/>
            <person name="Isaeva M."/>
            <person name="Mikhailov V."/>
        </authorList>
    </citation>
    <scope>NUCLEOTIDE SEQUENCE</scope>
    <source>
        <strain evidence="2">OS29</strain>
    </source>
</reference>
<dbReference type="PROSITE" id="PS51819">
    <property type="entry name" value="VOC"/>
    <property type="match status" value="1"/>
</dbReference>
<accession>A0A9X2ENB0</accession>